<dbReference type="GO" id="GO:0005975">
    <property type="term" value="P:carbohydrate metabolic process"/>
    <property type="evidence" value="ECO:0007669"/>
    <property type="project" value="InterPro"/>
</dbReference>
<feature type="transmembrane region" description="Helical" evidence="5">
    <location>
        <begin position="760"/>
        <end position="780"/>
    </location>
</feature>
<keyword evidence="5" id="KW-0812">Transmembrane</keyword>
<dbReference type="InterPro" id="IPR002656">
    <property type="entry name" value="Acyl_transf_3_dom"/>
</dbReference>
<dbReference type="Proteomes" id="UP000295705">
    <property type="component" value="Unassembled WGS sequence"/>
</dbReference>
<organism evidence="7 8">
    <name type="scientific">Actinomycetospora succinea</name>
    <dbReference type="NCBI Taxonomy" id="663603"/>
    <lineage>
        <taxon>Bacteria</taxon>
        <taxon>Bacillati</taxon>
        <taxon>Actinomycetota</taxon>
        <taxon>Actinomycetes</taxon>
        <taxon>Pseudonocardiales</taxon>
        <taxon>Pseudonocardiaceae</taxon>
        <taxon>Actinomycetospora</taxon>
    </lineage>
</organism>
<feature type="region of interest" description="Disordered" evidence="4">
    <location>
        <begin position="1124"/>
        <end position="1280"/>
    </location>
</feature>
<keyword evidence="5" id="KW-0472">Membrane</keyword>
<feature type="transmembrane region" description="Helical" evidence="5">
    <location>
        <begin position="1006"/>
        <end position="1025"/>
    </location>
</feature>
<dbReference type="GO" id="GO:0016810">
    <property type="term" value="F:hydrolase activity, acting on carbon-nitrogen (but not peptide) bonds"/>
    <property type="evidence" value="ECO:0007669"/>
    <property type="project" value="InterPro"/>
</dbReference>
<keyword evidence="8" id="KW-1185">Reference proteome</keyword>
<dbReference type="PANTHER" id="PTHR43630:SF1">
    <property type="entry name" value="POLY-BETA-1,6-N-ACETYL-D-GLUCOSAMINE SYNTHASE"/>
    <property type="match status" value="1"/>
</dbReference>
<keyword evidence="5" id="KW-1133">Transmembrane helix</keyword>
<dbReference type="InterPro" id="IPR029044">
    <property type="entry name" value="Nucleotide-diphossugar_trans"/>
</dbReference>
<feature type="compositionally biased region" description="Gly residues" evidence="4">
    <location>
        <begin position="1183"/>
        <end position="1196"/>
    </location>
</feature>
<feature type="region of interest" description="Disordered" evidence="4">
    <location>
        <begin position="687"/>
        <end position="736"/>
    </location>
</feature>
<dbReference type="Pfam" id="PF01757">
    <property type="entry name" value="Acyl_transf_3"/>
    <property type="match status" value="1"/>
</dbReference>
<protein>
    <submittedName>
        <fullName evidence="7">Cellulose synthase/poly-beta-1,6-N-acetylglucosamine synthase-like glycosyltransferase</fullName>
    </submittedName>
</protein>
<evidence type="ECO:0000259" key="6">
    <source>
        <dbReference type="PROSITE" id="PS51677"/>
    </source>
</evidence>
<evidence type="ECO:0000256" key="5">
    <source>
        <dbReference type="SAM" id="Phobius"/>
    </source>
</evidence>
<feature type="transmembrane region" description="Helical" evidence="5">
    <location>
        <begin position="977"/>
        <end position="994"/>
    </location>
</feature>
<dbReference type="RefSeq" id="WP_279536748.1">
    <property type="nucleotide sequence ID" value="NZ_SNYO01000004.1"/>
</dbReference>
<feature type="region of interest" description="Disordered" evidence="4">
    <location>
        <begin position="1080"/>
        <end position="1111"/>
    </location>
</feature>
<comment type="caution">
    <text evidence="7">The sequence shown here is derived from an EMBL/GenBank/DDBJ whole genome shotgun (WGS) entry which is preliminary data.</text>
</comment>
<dbReference type="InterPro" id="IPR011330">
    <property type="entry name" value="Glyco_hydro/deAcase_b/a-brl"/>
</dbReference>
<feature type="compositionally biased region" description="Pro residues" evidence="4">
    <location>
        <begin position="1215"/>
        <end position="1238"/>
    </location>
</feature>
<feature type="transmembrane region" description="Helical" evidence="5">
    <location>
        <begin position="943"/>
        <end position="962"/>
    </location>
</feature>
<feature type="transmembrane region" description="Helical" evidence="5">
    <location>
        <begin position="801"/>
        <end position="821"/>
    </location>
</feature>
<keyword evidence="2" id="KW-0328">Glycosyltransferase</keyword>
<feature type="transmembrane region" description="Helical" evidence="5">
    <location>
        <begin position="863"/>
        <end position="882"/>
    </location>
</feature>
<feature type="transmembrane region" description="Helical" evidence="5">
    <location>
        <begin position="610"/>
        <end position="632"/>
    </location>
</feature>
<dbReference type="AlphaFoldDB" id="A0A4V3D9S1"/>
<dbReference type="Pfam" id="PF13641">
    <property type="entry name" value="Glyco_tranf_2_3"/>
    <property type="match status" value="1"/>
</dbReference>
<dbReference type="InterPro" id="IPR002509">
    <property type="entry name" value="NODB_dom"/>
</dbReference>
<sequence length="1280" mass="135719">MTVVLAVMVLTVLTVSGLVNSGIGNDAHARPPEGHDGVPAAISAGGPIIDARTDPVRSARLPDRTVALTFDDGPDPTWTPEVLEVLARHRVPGTFFVVGSMVARHPDMAQRVVAAGSEIGVHTFTHPDLAGVSQWRRDREIADTELAIAGATGISTHLVRPPFSSTSDALDDPGYGTVVAAGRAGYVTVLTDVDGEDWQRPGVDAIVRNATPQNGAGATVLLHDAGGDRAQTVAALDKLIPQLQAQGYRFTTVSDAAGLGPHGQPAPPRDRMVGQALLATVGVAQGLVTLMQIALIGVGGLVILRLIVMVVVARRHARRRQDPAFSWGRPVTEPVSVVVPAYNEAENIEATVRSILANDHPLEVVVVDDGSTDGTADLLEDLALPRVRVVRQANAGKSAALNRGVAAAKNDLIVMIDGDTIFQPDTVAQLVAPFADPDTGAVAGNVKIANRDRLIPRMQHLEYVVGFNVDRRVQDSWGSISTIPGAAGAFRREAVQEVGGLSSDTLAEDTDLTIALGRAGWRVVYNERALAWTEAPVSAGQLWRQRFRWSYGTMQALWKHRRALRERGASGRMGRLGLAHIGVFHVALPLAAPLVDLLFVYGLLFGDPAVALMLWGSMLLLQLIAGVLAFRMDGEPLAPLWALPVQQLMYRQLMYVVLVQAVISALTGAGVRWQKLQRVGAVAEHLQAPKADGRSRPAADRLPAPAVTRGPAPDDAPSSEIPVAPVAESEKPKGGGRERWLDLLRAIALLRVVTYHAFGGGWMSMVFPSMGVMFALGGSLMVQSLRRGEALDVIGHRLRRLLPPLWFFGLLAVPVMLWHGWAGQDADGTVASPLVWSDLLYWLFPLVDPPGSDWGADAVVGLWYIRAYLWFVLLTPVMLWAFRRRPAVALAVPLVVVGLDAFLGSPLGEWGAIGPVLVDGATFAACWMLGFAHRDGTLRRIPVLAAWGAAAVLVAGGLYWAFSHPAGDDGVDLNDIPFAQALVSFGAVLLVLRLNPQVAWLERVPLLGRLVTVVNARAITIYLWHNVAIAFAPSIGDMFGWDSEGQHFLIAVWLIIVAVLAFGWVEDLAAGRSLSLLPDGRGKARPAKRVVEGPKPPVIPTDVENGETSALSQGSLRARFARFTGQAPVPGPARDRVAAVVPPRPTPTGGVPRSRPPMPTSPPAGVPVAPGTGRYSRVPAGAAPGGRPGGPAGGPARGSATGPATGTWAGRPAPSSGPAPVPAPPPPLPSPTPTPPRPARSAQQARPPAPPRPPDEPVLSFAEGPSRPTGRHHRAGDDRR</sequence>
<accession>A0A4V3D9S1</accession>
<dbReference type="EMBL" id="SNYO01000004">
    <property type="protein sequence ID" value="TDQ58502.1"/>
    <property type="molecule type" value="Genomic_DNA"/>
</dbReference>
<dbReference type="GO" id="GO:0016747">
    <property type="term" value="F:acyltransferase activity, transferring groups other than amino-acyl groups"/>
    <property type="evidence" value="ECO:0007669"/>
    <property type="project" value="InterPro"/>
</dbReference>
<feature type="domain" description="NodB homology" evidence="6">
    <location>
        <begin position="64"/>
        <end position="251"/>
    </location>
</feature>
<evidence type="ECO:0000256" key="3">
    <source>
        <dbReference type="ARBA" id="ARBA00022679"/>
    </source>
</evidence>
<feature type="transmembrane region" description="Helical" evidence="5">
    <location>
        <begin position="290"/>
        <end position="313"/>
    </location>
</feature>
<comment type="similarity">
    <text evidence="1">Belongs to the glycosyltransferase 2 family.</text>
</comment>
<dbReference type="SUPFAM" id="SSF53448">
    <property type="entry name" value="Nucleotide-diphospho-sugar transferases"/>
    <property type="match status" value="1"/>
</dbReference>
<dbReference type="Gene3D" id="3.20.20.370">
    <property type="entry name" value="Glycoside hydrolase/deacetylase"/>
    <property type="match status" value="1"/>
</dbReference>
<dbReference type="PROSITE" id="PS51677">
    <property type="entry name" value="NODB"/>
    <property type="match status" value="1"/>
</dbReference>
<feature type="transmembrane region" description="Helical" evidence="5">
    <location>
        <begin position="887"/>
        <end position="904"/>
    </location>
</feature>
<evidence type="ECO:0000256" key="2">
    <source>
        <dbReference type="ARBA" id="ARBA00022676"/>
    </source>
</evidence>
<feature type="transmembrane region" description="Helical" evidence="5">
    <location>
        <begin position="653"/>
        <end position="673"/>
    </location>
</feature>
<feature type="transmembrane region" description="Helical" evidence="5">
    <location>
        <begin position="577"/>
        <end position="604"/>
    </location>
</feature>
<evidence type="ECO:0000313" key="7">
    <source>
        <dbReference type="EMBL" id="TDQ58502.1"/>
    </source>
</evidence>
<keyword evidence="3 7" id="KW-0808">Transferase</keyword>
<evidence type="ECO:0000256" key="1">
    <source>
        <dbReference type="ARBA" id="ARBA00006739"/>
    </source>
</evidence>
<dbReference type="PANTHER" id="PTHR43630">
    <property type="entry name" value="POLY-BETA-1,6-N-ACETYL-D-GLUCOSAMINE SYNTHASE"/>
    <property type="match status" value="1"/>
</dbReference>
<dbReference type="Pfam" id="PF01522">
    <property type="entry name" value="Polysacc_deac_1"/>
    <property type="match status" value="1"/>
</dbReference>
<feature type="transmembrane region" description="Helical" evidence="5">
    <location>
        <begin position="1045"/>
        <end position="1065"/>
    </location>
</feature>
<proteinExistence type="inferred from homology"/>
<evidence type="ECO:0000256" key="4">
    <source>
        <dbReference type="SAM" id="MobiDB-lite"/>
    </source>
</evidence>
<feature type="compositionally biased region" description="Low complexity" evidence="4">
    <location>
        <begin position="1197"/>
        <end position="1214"/>
    </location>
</feature>
<feature type="compositionally biased region" description="Pro residues" evidence="4">
    <location>
        <begin position="1154"/>
        <end position="1165"/>
    </location>
</feature>
<dbReference type="Gene3D" id="3.90.550.10">
    <property type="entry name" value="Spore Coat Polysaccharide Biosynthesis Protein SpsA, Chain A"/>
    <property type="match status" value="1"/>
</dbReference>
<gene>
    <name evidence="7" type="ORF">EV188_104242</name>
</gene>
<dbReference type="CDD" id="cd06423">
    <property type="entry name" value="CESA_like"/>
    <property type="match status" value="1"/>
</dbReference>
<evidence type="ECO:0000313" key="8">
    <source>
        <dbReference type="Proteomes" id="UP000295705"/>
    </source>
</evidence>
<feature type="transmembrane region" description="Helical" evidence="5">
    <location>
        <begin position="910"/>
        <end position="931"/>
    </location>
</feature>
<name>A0A4V3D9S1_9PSEU</name>
<dbReference type="GO" id="GO:0016757">
    <property type="term" value="F:glycosyltransferase activity"/>
    <property type="evidence" value="ECO:0007669"/>
    <property type="project" value="UniProtKB-KW"/>
</dbReference>
<reference evidence="7 8" key="1">
    <citation type="submission" date="2019-03" db="EMBL/GenBank/DDBJ databases">
        <title>Genomic Encyclopedia of Type Strains, Phase IV (KMG-IV): sequencing the most valuable type-strain genomes for metagenomic binning, comparative biology and taxonomic classification.</title>
        <authorList>
            <person name="Goeker M."/>
        </authorList>
    </citation>
    <scope>NUCLEOTIDE SEQUENCE [LARGE SCALE GENOMIC DNA]</scope>
    <source>
        <strain evidence="7 8">DSM 45775</strain>
    </source>
</reference>
<dbReference type="SUPFAM" id="SSF88713">
    <property type="entry name" value="Glycoside hydrolase/deacetylase"/>
    <property type="match status" value="1"/>
</dbReference>